<keyword evidence="11" id="KW-1185">Reference proteome</keyword>
<evidence type="ECO:0000256" key="7">
    <source>
        <dbReference type="PIRNR" id="PIRNR005894"/>
    </source>
</evidence>
<dbReference type="GO" id="GO:0051537">
    <property type="term" value="F:2 iron, 2 sulfur cluster binding"/>
    <property type="evidence" value="ECO:0007669"/>
    <property type="project" value="UniProtKB-KW"/>
</dbReference>
<evidence type="ECO:0000256" key="5">
    <source>
        <dbReference type="ARBA" id="ARBA00023014"/>
    </source>
</evidence>
<dbReference type="NCBIfam" id="TIGR00365">
    <property type="entry name" value="Grx4 family monothiol glutaredoxin"/>
    <property type="match status" value="1"/>
</dbReference>
<keyword evidence="6" id="KW-0676">Redox-active center</keyword>
<evidence type="ECO:0000313" key="10">
    <source>
        <dbReference type="EMBL" id="SDD75738.1"/>
    </source>
</evidence>
<feature type="binding site" evidence="8">
    <location>
        <position position="30"/>
    </location>
    <ligand>
        <name>[2Fe-2S] cluster</name>
        <dbReference type="ChEBI" id="CHEBI:190135"/>
        <note>ligand shared between dimeric partners</note>
    </ligand>
</feature>
<comment type="similarity">
    <text evidence="1 7">Belongs to the glutaredoxin family. Monothiol subfamily.</text>
</comment>
<proteinExistence type="inferred from homology"/>
<evidence type="ECO:0000256" key="1">
    <source>
        <dbReference type="ARBA" id="ARBA00009630"/>
    </source>
</evidence>
<dbReference type="GO" id="GO:0046872">
    <property type="term" value="F:metal ion binding"/>
    <property type="evidence" value="ECO:0007669"/>
    <property type="project" value="UniProtKB-KW"/>
</dbReference>
<gene>
    <name evidence="10" type="ORF">SAMN05421538_102361</name>
</gene>
<dbReference type="STRING" id="591205.SAMN05421538_102361"/>
<dbReference type="RefSeq" id="WP_090521560.1">
    <property type="nucleotide sequence ID" value="NZ_FNAH01000002.1"/>
</dbReference>
<evidence type="ECO:0000256" key="3">
    <source>
        <dbReference type="ARBA" id="ARBA00022723"/>
    </source>
</evidence>
<dbReference type="InterPro" id="IPR014434">
    <property type="entry name" value="Monothiol_GRX"/>
</dbReference>
<dbReference type="SUPFAM" id="SSF52833">
    <property type="entry name" value="Thioredoxin-like"/>
    <property type="match status" value="1"/>
</dbReference>
<dbReference type="InterPro" id="IPR002109">
    <property type="entry name" value="Glutaredoxin"/>
</dbReference>
<dbReference type="PANTHER" id="PTHR10293:SF72">
    <property type="entry name" value="MONOTHIOL GLUTAREDOXIN-S14, CHLOROPLASTIC"/>
    <property type="match status" value="1"/>
</dbReference>
<keyword evidence="3 8" id="KW-0479">Metal-binding</keyword>
<dbReference type="OrthoDB" id="9804115at2"/>
<dbReference type="Pfam" id="PF00462">
    <property type="entry name" value="Glutaredoxin"/>
    <property type="match status" value="1"/>
</dbReference>
<keyword evidence="4 8" id="KW-0408">Iron</keyword>
<dbReference type="AlphaFoldDB" id="A0A1G6XC43"/>
<dbReference type="PIRSF" id="PIRSF005894">
    <property type="entry name" value="Monothiol_GRX"/>
    <property type="match status" value="1"/>
</dbReference>
<name>A0A1G6XC43_9RHOB</name>
<keyword evidence="5 8" id="KW-0411">Iron-sulfur</keyword>
<dbReference type="InterPro" id="IPR036249">
    <property type="entry name" value="Thioredoxin-like_sf"/>
</dbReference>
<dbReference type="PROSITE" id="PS51354">
    <property type="entry name" value="GLUTAREDOXIN_2"/>
    <property type="match status" value="1"/>
</dbReference>
<dbReference type="FunFam" id="3.40.30.10:FF:000005">
    <property type="entry name" value="Glutaredoxin 5"/>
    <property type="match status" value="1"/>
</dbReference>
<organism evidence="10 11">
    <name type="scientific">Paracoccus isoporae</name>
    <dbReference type="NCBI Taxonomy" id="591205"/>
    <lineage>
        <taxon>Bacteria</taxon>
        <taxon>Pseudomonadati</taxon>
        <taxon>Pseudomonadota</taxon>
        <taxon>Alphaproteobacteria</taxon>
        <taxon>Rhodobacterales</taxon>
        <taxon>Paracoccaceae</taxon>
        <taxon>Paracoccus</taxon>
    </lineage>
</organism>
<dbReference type="Proteomes" id="UP000199344">
    <property type="component" value="Unassembled WGS sequence"/>
</dbReference>
<evidence type="ECO:0000256" key="4">
    <source>
        <dbReference type="ARBA" id="ARBA00023004"/>
    </source>
</evidence>
<dbReference type="InterPro" id="IPR004480">
    <property type="entry name" value="Monothiol_GRX-rel"/>
</dbReference>
<dbReference type="InterPro" id="IPR033658">
    <property type="entry name" value="GRX_PICOT-like"/>
</dbReference>
<feature type="domain" description="Glutaredoxin" evidence="9">
    <location>
        <begin position="17"/>
        <end position="81"/>
    </location>
</feature>
<dbReference type="CDD" id="cd03028">
    <property type="entry name" value="GRX_PICOT_like"/>
    <property type="match status" value="1"/>
</dbReference>
<dbReference type="EMBL" id="FNAH01000002">
    <property type="protein sequence ID" value="SDD75738.1"/>
    <property type="molecule type" value="Genomic_DNA"/>
</dbReference>
<evidence type="ECO:0000259" key="9">
    <source>
        <dbReference type="Pfam" id="PF00462"/>
    </source>
</evidence>
<accession>A0A1G6XC43</accession>
<dbReference type="Gene3D" id="3.40.30.10">
    <property type="entry name" value="Glutaredoxin"/>
    <property type="match status" value="1"/>
</dbReference>
<reference evidence="10 11" key="1">
    <citation type="submission" date="2016-10" db="EMBL/GenBank/DDBJ databases">
        <authorList>
            <person name="de Groot N.N."/>
        </authorList>
    </citation>
    <scope>NUCLEOTIDE SEQUENCE [LARGE SCALE GENOMIC DNA]</scope>
    <source>
        <strain evidence="10 11">DSM 22220</strain>
    </source>
</reference>
<evidence type="ECO:0000256" key="2">
    <source>
        <dbReference type="ARBA" id="ARBA00022714"/>
    </source>
</evidence>
<protein>
    <recommendedName>
        <fullName evidence="7">Glutaredoxin</fullName>
    </recommendedName>
</protein>
<dbReference type="GO" id="GO:0015036">
    <property type="term" value="F:disulfide oxidoreductase activity"/>
    <property type="evidence" value="ECO:0007669"/>
    <property type="project" value="InterPro"/>
</dbReference>
<evidence type="ECO:0000256" key="6">
    <source>
        <dbReference type="ARBA" id="ARBA00023284"/>
    </source>
</evidence>
<evidence type="ECO:0000313" key="11">
    <source>
        <dbReference type="Proteomes" id="UP000199344"/>
    </source>
</evidence>
<evidence type="ECO:0000256" key="8">
    <source>
        <dbReference type="PIRSR" id="PIRSR005894-2"/>
    </source>
</evidence>
<keyword evidence="2 8" id="KW-0001">2Fe-2S</keyword>
<dbReference type="PANTHER" id="PTHR10293">
    <property type="entry name" value="GLUTAREDOXIN FAMILY MEMBER"/>
    <property type="match status" value="1"/>
</dbReference>
<sequence length="120" mass="13388">MSEAQTQIQQALDENDVVLFMKGTKEMPQCGFSSRVAGVLNYMGVAYRDVNVLADEAVRQGIKDFSDWPTIPQLYVKGEFIGGCDIVTEMTLSGELDQLFDQKDIDYNKEAADKIRQANA</sequence>